<evidence type="ECO:0000256" key="4">
    <source>
        <dbReference type="ARBA" id="ARBA00023136"/>
    </source>
</evidence>
<keyword evidence="3 5" id="KW-1133">Transmembrane helix</keyword>
<keyword evidence="4 5" id="KW-0472">Membrane</keyword>
<dbReference type="GO" id="GO:0009306">
    <property type="term" value="P:protein secretion"/>
    <property type="evidence" value="ECO:0007669"/>
    <property type="project" value="InterPro"/>
</dbReference>
<evidence type="ECO:0000259" key="6">
    <source>
        <dbReference type="Pfam" id="PF04357"/>
    </source>
</evidence>
<feature type="domain" description="Translocation and assembly module TamB C-terminal" evidence="6">
    <location>
        <begin position="1013"/>
        <end position="1344"/>
    </location>
</feature>
<keyword evidence="8" id="KW-1185">Reference proteome</keyword>
<sequence>MAMKQKKRVFTSRLAMASDNQENKPASKSTQKRKWRALGWFAIALCITLFVGSTWLLNSERGAQFAFSAVGKLSAGMVESNGITGQLSGPLNIKQLKINLENQNIVVDDIAADLQLSALFGRSLHVTSLQIGKLSIVSKIDQSKEPSKLPDSIALPIKLKIDKVQVNAGTIAWGPVDVVTLGAFAFNLDFDGARYALNLDQFSARSTSGGNAYSGKFKGQATLSTVTPYPLQATVASDSAAVFDDRNIGATGNIVLDGSLADLKTAIDLRINKASLKGNAVLRPFSEKILGSAYVSAQAIDLAELFADLPKTNLNIKLDAAEDGKGKLAIRNAAADTYDENRIPLTDLSLNFAQQDKQFIFNQIVAKLGSVKNPAGSISGNGRYADGALALSLKTDALDLKKLDQRMRNTKLMASLDIRHASGKQTLTLSATEALKRGKLPNGKIAESKLTLNAHAVIADEAITVDKAELRVDESAIDATAHFAFNNKQEFNAKGTLSKFNPRALGNFSQLPAMLINAEFAAKGMRLPSLQADLSFRMSNSQLAGNPLTGEGQARLTANSLHVPKLLLVAGKNRINAEGKLEKSDARISFAVQAPALEQLGSGFAGVLQINGEIRGDVQQPRIVANWQGNRLRIPGQTIINATQGKTDISLNRNSNAFLINSVTFAATAQGFNTSAQQIAKLSAQAQFSSQANAPLSLVVSADGIGGNQLRADTFNLDVSGTTAQHTLNATLAEREQNWKISAAGGLKDLTRAPRWEGAINAFDAVGHLNARLNAPAKLLISQKQVQLDQFKVAGPNASIAIEQFLRNERGVTTRGKFEHVKIGELMQSLNPAAPIGGDLALAGEWNLSLIDKLDGTVNVRRESGDVVMRGNASAALGLNTLNASATATKGRLALNLLAEGKQTGRIDINLNTTIGGDSRFSISPNAPVSGSARMSIPTLGWLGPLISPALIMEGSLQSNVALNGTFGQPRMVGPVTADGLRLLFTDTGVDLKQGVLRSAFDGNQLVISNLSFQNEGSLVISGPLSLVREQLALELTLKATRYKLIDRSDRKFVISGDALVGWRDAKATAKGQFEVDSGYFDIGTTDTPELSDDVVIVGKNDKPGTKATIALDVGISLGEKGIHLYGRGLDAMLVGKIQLLANAGGALRALGTLRVASGTFKAYQRELAIEQGSVRFSGPLDNPALDILAMRRGQEVEAGVSVRGTVLAPRITLVSEPTVSDAEKLSWLVLGRGLAGAGDSERDVLQSAAGSLLASGGGAGLQSKIAGAFGLDDVSIGKGGTDLQERIVKLGKRISSKLYVGFQQSMDSASSVLLVRYTLTSRITLEGEAGTNSAISLFYNFAFD</sequence>
<dbReference type="Proteomes" id="UP000294737">
    <property type="component" value="Unassembled WGS sequence"/>
</dbReference>
<evidence type="ECO:0000256" key="3">
    <source>
        <dbReference type="ARBA" id="ARBA00022989"/>
    </source>
</evidence>
<name>A0A4R6GHQ1_9BURK</name>
<accession>A0A4R6GHQ1</accession>
<protein>
    <submittedName>
        <fullName evidence="7">Autotransporter secretion inner membrane protein TamB</fullName>
    </submittedName>
</protein>
<evidence type="ECO:0000256" key="1">
    <source>
        <dbReference type="ARBA" id="ARBA00004167"/>
    </source>
</evidence>
<dbReference type="EMBL" id="SNWF01000004">
    <property type="protein sequence ID" value="TDN94476.1"/>
    <property type="molecule type" value="Genomic_DNA"/>
</dbReference>
<organism evidence="7 8">
    <name type="scientific">Herminiimonas fonticola</name>
    <dbReference type="NCBI Taxonomy" id="303380"/>
    <lineage>
        <taxon>Bacteria</taxon>
        <taxon>Pseudomonadati</taxon>
        <taxon>Pseudomonadota</taxon>
        <taxon>Betaproteobacteria</taxon>
        <taxon>Burkholderiales</taxon>
        <taxon>Oxalobacteraceae</taxon>
        <taxon>Herminiimonas</taxon>
    </lineage>
</organism>
<dbReference type="PANTHER" id="PTHR36985:SF1">
    <property type="entry name" value="TRANSLOCATION AND ASSEMBLY MODULE SUBUNIT TAMB"/>
    <property type="match status" value="1"/>
</dbReference>
<comment type="subcellular location">
    <subcellularLocation>
        <location evidence="1">Membrane</location>
        <topology evidence="1">Single-pass membrane protein</topology>
    </subcellularLocation>
</comment>
<dbReference type="GO" id="GO:0005886">
    <property type="term" value="C:plasma membrane"/>
    <property type="evidence" value="ECO:0007669"/>
    <property type="project" value="InterPro"/>
</dbReference>
<reference evidence="7 8" key="1">
    <citation type="submission" date="2019-03" db="EMBL/GenBank/DDBJ databases">
        <title>Genomic Encyclopedia of Type Strains, Phase IV (KMG-IV): sequencing the most valuable type-strain genomes for metagenomic binning, comparative biology and taxonomic classification.</title>
        <authorList>
            <person name="Goeker M."/>
        </authorList>
    </citation>
    <scope>NUCLEOTIDE SEQUENCE [LARGE SCALE GENOMIC DNA]</scope>
    <source>
        <strain evidence="7 8">DSM 18555</strain>
    </source>
</reference>
<evidence type="ECO:0000256" key="5">
    <source>
        <dbReference type="SAM" id="Phobius"/>
    </source>
</evidence>
<gene>
    <name evidence="7" type="ORF">EV677_1023</name>
</gene>
<keyword evidence="2 5" id="KW-0812">Transmembrane</keyword>
<dbReference type="InterPro" id="IPR007452">
    <property type="entry name" value="TamB_C"/>
</dbReference>
<dbReference type="Pfam" id="PF04357">
    <property type="entry name" value="TamB"/>
    <property type="match status" value="1"/>
</dbReference>
<evidence type="ECO:0000313" key="7">
    <source>
        <dbReference type="EMBL" id="TDN94476.1"/>
    </source>
</evidence>
<evidence type="ECO:0000313" key="8">
    <source>
        <dbReference type="Proteomes" id="UP000294737"/>
    </source>
</evidence>
<evidence type="ECO:0000256" key="2">
    <source>
        <dbReference type="ARBA" id="ARBA00022692"/>
    </source>
</evidence>
<comment type="caution">
    <text evidence="7">The sequence shown here is derived from an EMBL/GenBank/DDBJ whole genome shotgun (WGS) entry which is preliminary data.</text>
</comment>
<dbReference type="PANTHER" id="PTHR36985">
    <property type="entry name" value="TRANSLOCATION AND ASSEMBLY MODULE SUBUNIT TAMB"/>
    <property type="match status" value="1"/>
</dbReference>
<proteinExistence type="predicted"/>
<feature type="transmembrane region" description="Helical" evidence="5">
    <location>
        <begin position="37"/>
        <end position="57"/>
    </location>
</feature>